<name>A0A1G9AIH6_ACTMZ</name>
<comment type="cofactor">
    <cofactor evidence="12">
        <name>Zn(2+)</name>
        <dbReference type="ChEBI" id="CHEBI:29105"/>
    </cofactor>
    <text evidence="12">Binds 1 zinc ion per subunit.</text>
</comment>
<evidence type="ECO:0000256" key="4">
    <source>
        <dbReference type="ARBA" id="ARBA00022670"/>
    </source>
</evidence>
<dbReference type="Pfam" id="PF01435">
    <property type="entry name" value="Peptidase_M48"/>
    <property type="match status" value="1"/>
</dbReference>
<evidence type="ECO:0000313" key="14">
    <source>
        <dbReference type="EMBL" id="SDK27071.1"/>
    </source>
</evidence>
<keyword evidence="3 12" id="KW-1003">Cell membrane</keyword>
<keyword evidence="8 12" id="KW-0862">Zinc</keyword>
<evidence type="ECO:0000256" key="2">
    <source>
        <dbReference type="ARBA" id="ARBA00009779"/>
    </source>
</evidence>
<comment type="subcellular location">
    <subcellularLocation>
        <location evidence="1 12">Cell membrane</location>
        <topology evidence="1 12">Multi-pass membrane protein</topology>
    </subcellularLocation>
</comment>
<feature type="active site" evidence="12">
    <location>
        <position position="135"/>
    </location>
</feature>
<keyword evidence="6 12" id="KW-0479">Metal-binding</keyword>
<dbReference type="AlphaFoldDB" id="A0A1G9AIH6"/>
<evidence type="ECO:0000256" key="3">
    <source>
        <dbReference type="ARBA" id="ARBA00022475"/>
    </source>
</evidence>
<keyword evidence="5 12" id="KW-0812">Transmembrane</keyword>
<feature type="binding site" evidence="12">
    <location>
        <position position="207"/>
    </location>
    <ligand>
        <name>Zn(2+)</name>
        <dbReference type="ChEBI" id="CHEBI:29105"/>
        <note>catalytic</note>
    </ligand>
</feature>
<feature type="transmembrane region" description="Helical" evidence="12">
    <location>
        <begin position="7"/>
        <end position="28"/>
    </location>
</feature>
<evidence type="ECO:0000256" key="10">
    <source>
        <dbReference type="ARBA" id="ARBA00023049"/>
    </source>
</evidence>
<evidence type="ECO:0000313" key="15">
    <source>
        <dbReference type="Proteomes" id="UP000199213"/>
    </source>
</evidence>
<proteinExistence type="inferred from homology"/>
<reference evidence="15" key="1">
    <citation type="submission" date="2016-10" db="EMBL/GenBank/DDBJ databases">
        <authorList>
            <person name="Varghese N."/>
            <person name="Submissions S."/>
        </authorList>
    </citation>
    <scope>NUCLEOTIDE SEQUENCE [LARGE SCALE GENOMIC DNA]</scope>
    <source>
        <strain evidence="15">DSM 45460</strain>
    </source>
</reference>
<gene>
    <name evidence="12" type="primary">htpX</name>
    <name evidence="14" type="ORF">SAMN04487820_10667</name>
</gene>
<evidence type="ECO:0000256" key="9">
    <source>
        <dbReference type="ARBA" id="ARBA00022989"/>
    </source>
</evidence>
<keyword evidence="4 12" id="KW-0645">Protease</keyword>
<protein>
    <recommendedName>
        <fullName evidence="12">Protease HtpX homolog</fullName>
        <ecNumber evidence="12">3.4.24.-</ecNumber>
    </recommendedName>
</protein>
<keyword evidence="15" id="KW-1185">Reference proteome</keyword>
<evidence type="ECO:0000256" key="7">
    <source>
        <dbReference type="ARBA" id="ARBA00022801"/>
    </source>
</evidence>
<evidence type="ECO:0000256" key="6">
    <source>
        <dbReference type="ARBA" id="ARBA00022723"/>
    </source>
</evidence>
<keyword evidence="7 12" id="KW-0378">Hydrolase</keyword>
<dbReference type="HAMAP" id="MF_00188">
    <property type="entry name" value="Pept_M48_protease_HtpX"/>
    <property type="match status" value="1"/>
</dbReference>
<evidence type="ECO:0000256" key="8">
    <source>
        <dbReference type="ARBA" id="ARBA00022833"/>
    </source>
</evidence>
<dbReference type="InterPro" id="IPR050083">
    <property type="entry name" value="HtpX_protease"/>
</dbReference>
<dbReference type="RefSeq" id="WP_092627990.1">
    <property type="nucleotide sequence ID" value="NZ_FNFM01000006.1"/>
</dbReference>
<keyword evidence="14" id="KW-0346">Stress response</keyword>
<sequence length="288" mass="30186">MHRLRNGLKTAVLLGGLSALILLVGQVLGGTVGLLLAAVVALGLNGVSYFYSDRLAIRAMRAEEIGPNRAPRLHAIVAELAATKGMPMPRLYLSPTDSPNAFATGRNPSNAAVCVTSGILEILDERELRGVLGHELSHVGNRDILISSVAAGLASMVMILVNIAQLGALFGFGGDEDGPSFFEIILMAVLGPVAAGLIQAAISRSREYAADASGAEATGDPLALASALDKIERVAQGRPLPESSETAPVSSLMIANPFSGKTMMRLFSTHPDTRDRIARLHSMSGEQR</sequence>
<feature type="binding site" evidence="12">
    <location>
        <position position="138"/>
    </location>
    <ligand>
        <name>Zn(2+)</name>
        <dbReference type="ChEBI" id="CHEBI:29105"/>
        <note>catalytic</note>
    </ligand>
</feature>
<feature type="transmembrane region" description="Helical" evidence="12">
    <location>
        <begin position="144"/>
        <end position="164"/>
    </location>
</feature>
<dbReference type="Gene3D" id="3.30.2010.10">
    <property type="entry name" value="Metalloproteases ('zincins'), catalytic domain"/>
    <property type="match status" value="1"/>
</dbReference>
<feature type="domain" description="Peptidase M48" evidence="13">
    <location>
        <begin position="67"/>
        <end position="283"/>
    </location>
</feature>
<dbReference type="InterPro" id="IPR001915">
    <property type="entry name" value="Peptidase_M48"/>
</dbReference>
<dbReference type="Proteomes" id="UP000199213">
    <property type="component" value="Unassembled WGS sequence"/>
</dbReference>
<dbReference type="EMBL" id="FNFM01000006">
    <property type="protein sequence ID" value="SDK27071.1"/>
    <property type="molecule type" value="Genomic_DNA"/>
</dbReference>
<evidence type="ECO:0000259" key="13">
    <source>
        <dbReference type="Pfam" id="PF01435"/>
    </source>
</evidence>
<dbReference type="PANTHER" id="PTHR43221">
    <property type="entry name" value="PROTEASE HTPX"/>
    <property type="match status" value="1"/>
</dbReference>
<comment type="similarity">
    <text evidence="2 12">Belongs to the peptidase M48B family.</text>
</comment>
<evidence type="ECO:0000256" key="11">
    <source>
        <dbReference type="ARBA" id="ARBA00023136"/>
    </source>
</evidence>
<feature type="binding site" evidence="12">
    <location>
        <position position="134"/>
    </location>
    <ligand>
        <name>Zn(2+)</name>
        <dbReference type="ChEBI" id="CHEBI:29105"/>
        <note>catalytic</note>
    </ligand>
</feature>
<feature type="transmembrane region" description="Helical" evidence="12">
    <location>
        <begin position="34"/>
        <end position="51"/>
    </location>
</feature>
<evidence type="ECO:0000256" key="12">
    <source>
        <dbReference type="HAMAP-Rule" id="MF_00188"/>
    </source>
</evidence>
<dbReference type="GO" id="GO:0008270">
    <property type="term" value="F:zinc ion binding"/>
    <property type="evidence" value="ECO:0007669"/>
    <property type="project" value="UniProtKB-UniRule"/>
</dbReference>
<evidence type="ECO:0000256" key="1">
    <source>
        <dbReference type="ARBA" id="ARBA00004651"/>
    </source>
</evidence>
<feature type="transmembrane region" description="Helical" evidence="12">
    <location>
        <begin position="184"/>
        <end position="202"/>
    </location>
</feature>
<dbReference type="PANTHER" id="PTHR43221:SF1">
    <property type="entry name" value="PROTEASE HTPX"/>
    <property type="match status" value="1"/>
</dbReference>
<dbReference type="GO" id="GO:0004222">
    <property type="term" value="F:metalloendopeptidase activity"/>
    <property type="evidence" value="ECO:0007669"/>
    <property type="project" value="UniProtKB-UniRule"/>
</dbReference>
<accession>A0A1G9AIH6</accession>
<dbReference type="CDD" id="cd07336">
    <property type="entry name" value="M48B_HtpX_like"/>
    <property type="match status" value="1"/>
</dbReference>
<dbReference type="GO" id="GO:0006508">
    <property type="term" value="P:proteolysis"/>
    <property type="evidence" value="ECO:0007669"/>
    <property type="project" value="UniProtKB-KW"/>
</dbReference>
<dbReference type="InterPro" id="IPR022919">
    <property type="entry name" value="Pept_M48_protease_HtpX"/>
</dbReference>
<dbReference type="GO" id="GO:0005886">
    <property type="term" value="C:plasma membrane"/>
    <property type="evidence" value="ECO:0007669"/>
    <property type="project" value="UniProtKB-SubCell"/>
</dbReference>
<organism evidence="14 15">
    <name type="scientific">Actinopolyspora mzabensis</name>
    <dbReference type="NCBI Taxonomy" id="995066"/>
    <lineage>
        <taxon>Bacteria</taxon>
        <taxon>Bacillati</taxon>
        <taxon>Actinomycetota</taxon>
        <taxon>Actinomycetes</taxon>
        <taxon>Actinopolysporales</taxon>
        <taxon>Actinopolysporaceae</taxon>
        <taxon>Actinopolyspora</taxon>
    </lineage>
</organism>
<dbReference type="OrthoDB" id="15218at2"/>
<keyword evidence="10 12" id="KW-0482">Metalloprotease</keyword>
<keyword evidence="9 12" id="KW-1133">Transmembrane helix</keyword>
<keyword evidence="11 12" id="KW-0472">Membrane</keyword>
<dbReference type="EC" id="3.4.24.-" evidence="12"/>
<evidence type="ECO:0000256" key="5">
    <source>
        <dbReference type="ARBA" id="ARBA00022692"/>
    </source>
</evidence>